<evidence type="ECO:0000313" key="2">
    <source>
        <dbReference type="EMBL" id="SPX60888.1"/>
    </source>
</evidence>
<dbReference type="RefSeq" id="WP_058445954.1">
    <property type="nucleotide sequence ID" value="NZ_CAAAHT010000002.1"/>
</dbReference>
<dbReference type="EMBL" id="UASS01000013">
    <property type="protein sequence ID" value="SPX60888.1"/>
    <property type="molecule type" value="Genomic_DNA"/>
</dbReference>
<evidence type="ECO:0000313" key="1">
    <source>
        <dbReference type="EMBL" id="KTC96878.1"/>
    </source>
</evidence>
<reference evidence="1 3" key="1">
    <citation type="submission" date="2015-11" db="EMBL/GenBank/DDBJ databases">
        <title>Genomic analysis of 38 Legionella species identifies large and diverse effector repertoires.</title>
        <authorList>
            <person name="Burstein D."/>
            <person name="Amaro F."/>
            <person name="Zusman T."/>
            <person name="Lifshitz Z."/>
            <person name="Cohen O."/>
            <person name="Gilbert J.A."/>
            <person name="Pupko T."/>
            <person name="Shuman H.A."/>
            <person name="Segal G."/>
        </authorList>
    </citation>
    <scope>NUCLEOTIDE SEQUENCE [LARGE SCALE GENOMIC DNA]</scope>
    <source>
        <strain evidence="1 3">WO-44C</strain>
    </source>
</reference>
<dbReference type="AlphaFoldDB" id="A0A0W0TMR8"/>
<accession>A0A0W0TMR8</accession>
<organism evidence="1 3">
    <name type="scientific">Legionella feeleii</name>
    <dbReference type="NCBI Taxonomy" id="453"/>
    <lineage>
        <taxon>Bacteria</taxon>
        <taxon>Pseudomonadati</taxon>
        <taxon>Pseudomonadota</taxon>
        <taxon>Gammaproteobacteria</taxon>
        <taxon>Legionellales</taxon>
        <taxon>Legionellaceae</taxon>
        <taxon>Legionella</taxon>
    </lineage>
</organism>
<gene>
    <name evidence="1" type="ORF">Lfee_1790</name>
    <name evidence="2" type="ORF">NCTC12022_01624</name>
</gene>
<dbReference type="Proteomes" id="UP000054698">
    <property type="component" value="Unassembled WGS sequence"/>
</dbReference>
<dbReference type="OrthoDB" id="5649225at2"/>
<evidence type="ECO:0000313" key="3">
    <source>
        <dbReference type="Proteomes" id="UP000054698"/>
    </source>
</evidence>
<dbReference type="EMBL" id="LNYB01000080">
    <property type="protein sequence ID" value="KTC96878.1"/>
    <property type="molecule type" value="Genomic_DNA"/>
</dbReference>
<keyword evidence="3" id="KW-1185">Reference proteome</keyword>
<proteinExistence type="predicted"/>
<sequence>MTLPVKALRYQQLKFLGATTPSGHEVSEVEFVDVDGQTKTGFFKPLDSTYPPLLAKYSVAISVALRLALGDRAAEDRLVFDDEGKIVGSISISLTNFKPLLCSLETIPADPQKREQVCPSVASLLRYNVVEWLVAAFHYKCDDRHPGNIGLVGMIDWDMFLYHITSIIKGQRLIDGILKEAPEKGMRLKSTNLDNFPILDDRTHWPSNALPGNLNVNKRCMSYAAFQALAENPSTEINEKTVHFQEQLFAALLKELLTFDPNVLRVRLEEYLGDLPLDYFSLGDEKKEKLQKSHPKLFTEQADKQLFIDHMMAVLQEQYDEFYRAVVFYIGCDKNKSGVPVVSFSSFLRNRPSVYHEIKGWATCQNKRMDHCWSQYQSKKSTTTTITPETGDASPLDAYCVGPEGRYNLETLEQRYHKIWRDAHVLQLNNIILEARILAHELANNLSTESMPLELGESVMIDELSSLTEAWQLLGETPSLSESRRIECDSNSSLRQGLYILEQFIEQLSKCAHQYYRLNLTELTIENNQAFCDDLAKIIRDHEKDIYKTFGRSTWAFKFVKIVEELQRYYGGLHFQRHLRSTDAELFTSVRYDYPALLKRSHTEEEIVNACLSALFDWANALDKKILEGHILAIIKECYQPSPWNIVANRTRAEEVQLYLKDCDDDGANCLASILSVGGHETTSLNTLLITHLIPEMLKDTIGQVDVNLMGVRDACERGEFDALAYTCSATKYAREEGRFTHVYTHKNMAQFNSAVYRWINSMDVSAFQKMVEAALGEYEPYRLNFLSQKRRGPEVRGYLYDQQGPSNRQVLANIFANGKVNENSLNTFLFKRVIKAMQEDFSRYRNEFPPGYSTIMKMDKLNMQVFLNSLEAYAEIYKKMNEKTANVVSSCQ</sequence>
<dbReference type="PATRIC" id="fig|453.4.peg.1965"/>
<dbReference type="Proteomes" id="UP000251942">
    <property type="component" value="Unassembled WGS sequence"/>
</dbReference>
<reference evidence="2 4" key="2">
    <citation type="submission" date="2018-06" db="EMBL/GenBank/DDBJ databases">
        <authorList>
            <consortium name="Pathogen Informatics"/>
            <person name="Doyle S."/>
        </authorList>
    </citation>
    <scope>NUCLEOTIDE SEQUENCE [LARGE SCALE GENOMIC DNA]</scope>
    <source>
        <strain evidence="2 4">NCTC12022</strain>
    </source>
</reference>
<protein>
    <submittedName>
        <fullName evidence="1">Uncharacterized protein</fullName>
    </submittedName>
</protein>
<evidence type="ECO:0000313" key="4">
    <source>
        <dbReference type="Proteomes" id="UP000251942"/>
    </source>
</evidence>
<name>A0A0W0TMR8_9GAMM</name>